<dbReference type="SUPFAM" id="SSF56601">
    <property type="entry name" value="beta-lactamase/transpeptidase-like"/>
    <property type="match status" value="1"/>
</dbReference>
<accession>A0A212IZ73</accession>
<gene>
    <name evidence="3" type="ORF">KL86APRO_10226</name>
</gene>
<organism evidence="3">
    <name type="scientific">uncultured Alphaproteobacteria bacterium</name>
    <dbReference type="NCBI Taxonomy" id="91750"/>
    <lineage>
        <taxon>Bacteria</taxon>
        <taxon>Pseudomonadati</taxon>
        <taxon>Pseudomonadota</taxon>
        <taxon>Alphaproteobacteria</taxon>
        <taxon>environmental samples</taxon>
    </lineage>
</organism>
<dbReference type="InterPro" id="IPR050789">
    <property type="entry name" value="Diverse_Enzym_Activities"/>
</dbReference>
<feature type="compositionally biased region" description="Low complexity" evidence="1">
    <location>
        <begin position="359"/>
        <end position="386"/>
    </location>
</feature>
<sequence>MPWLFRLLLPVLALLVACPPLGERAGRLIEPPAPTRGLAPARMARAEARLAALPRFHALLVARDGQVFAARRFRGPPLDAAVNVKSASKSVLSALVGIAIGKGVLAGLDQPVARWLEPDFPETPDPRLYEITVGDLLSMRSGLERTSGEAYGGWVASANWVRDALARPMAGDPGGRMRYSTGNTHLLSAVLTRASGRSTYALARDWLADPLGIDLPPWPRDPQGVYFGGNDMRLSPRAMLRFGELYRMGGMYAGRRILPEGWVETSWRPLGFSAWSGHGYGYGWFAGGLGGHAVHFAWGYGGQMIYVVPKLRLTIVMTSDAAPHPRAESHISTLHAVVAEEIVPAAVEGAPPEDEVQRAGSVSSASSTADGVSSSGSSSGVSRPGT</sequence>
<reference evidence="3" key="1">
    <citation type="submission" date="2016-04" db="EMBL/GenBank/DDBJ databases">
        <authorList>
            <person name="Evans L.H."/>
            <person name="Alamgir A."/>
            <person name="Owens N."/>
            <person name="Weber N.D."/>
            <person name="Virtaneva K."/>
            <person name="Barbian K."/>
            <person name="Babar A."/>
            <person name="Rosenke K."/>
        </authorList>
    </citation>
    <scope>NUCLEOTIDE SEQUENCE</scope>
    <source>
        <strain evidence="3">86</strain>
    </source>
</reference>
<evidence type="ECO:0000256" key="1">
    <source>
        <dbReference type="SAM" id="MobiDB-lite"/>
    </source>
</evidence>
<dbReference type="AlphaFoldDB" id="A0A212IZ73"/>
<evidence type="ECO:0000313" key="3">
    <source>
        <dbReference type="EMBL" id="SBV92245.1"/>
    </source>
</evidence>
<feature type="domain" description="Beta-lactamase-related" evidence="2">
    <location>
        <begin position="58"/>
        <end position="327"/>
    </location>
</feature>
<dbReference type="PANTHER" id="PTHR43283:SF7">
    <property type="entry name" value="BETA-LACTAMASE-RELATED DOMAIN-CONTAINING PROTEIN"/>
    <property type="match status" value="1"/>
</dbReference>
<feature type="region of interest" description="Disordered" evidence="1">
    <location>
        <begin position="347"/>
        <end position="386"/>
    </location>
</feature>
<dbReference type="InterPro" id="IPR001466">
    <property type="entry name" value="Beta-lactam-related"/>
</dbReference>
<dbReference type="PANTHER" id="PTHR43283">
    <property type="entry name" value="BETA-LACTAMASE-RELATED"/>
    <property type="match status" value="1"/>
</dbReference>
<proteinExistence type="predicted"/>
<evidence type="ECO:0000259" key="2">
    <source>
        <dbReference type="Pfam" id="PF00144"/>
    </source>
</evidence>
<dbReference type="InterPro" id="IPR012338">
    <property type="entry name" value="Beta-lactam/transpept-like"/>
</dbReference>
<dbReference type="Pfam" id="PF00144">
    <property type="entry name" value="Beta-lactamase"/>
    <property type="match status" value="1"/>
</dbReference>
<dbReference type="PROSITE" id="PS51257">
    <property type="entry name" value="PROKAR_LIPOPROTEIN"/>
    <property type="match status" value="1"/>
</dbReference>
<dbReference type="EMBL" id="FLUO01000001">
    <property type="protein sequence ID" value="SBV92245.1"/>
    <property type="molecule type" value="Genomic_DNA"/>
</dbReference>
<name>A0A212IZ73_9PROT</name>
<dbReference type="Gene3D" id="3.40.710.10">
    <property type="entry name" value="DD-peptidase/beta-lactamase superfamily"/>
    <property type="match status" value="1"/>
</dbReference>
<protein>
    <submittedName>
        <fullName evidence="3">Beta-lactamase</fullName>
    </submittedName>
</protein>